<dbReference type="Pfam" id="PF20577">
    <property type="entry name" value="Phage_ORF5"/>
    <property type="match status" value="1"/>
</dbReference>
<name>A0AAU8AZM5_9VIRU</name>
<dbReference type="EMBL" id="PP511553">
    <property type="protein sequence ID" value="XCD05392.1"/>
    <property type="molecule type" value="Genomic_DNA"/>
</dbReference>
<sequence>MKYPVFAIRDSKVGFLSPTIDENAFTATRNFEHAVMNPQSVMNSHPADYSLYEIGQFDTETGELIPSMAKHIASASDVL</sequence>
<organism evidence="1">
    <name type="scientific">Dulem virus 171</name>
    <dbReference type="NCBI Taxonomy" id="3145648"/>
    <lineage>
        <taxon>Viruses</taxon>
        <taxon>Monodnaviria</taxon>
        <taxon>Sangervirae</taxon>
        <taxon>Phixviricota</taxon>
        <taxon>Malgrandaviricetes</taxon>
        <taxon>Petitvirales</taxon>
        <taxon>Microviridae</taxon>
        <taxon>Microvirus</taxon>
    </lineage>
</organism>
<dbReference type="InterPro" id="IPR046781">
    <property type="entry name" value="Phage_ORF5"/>
</dbReference>
<proteinExistence type="predicted"/>
<accession>A0AAU8AZM5</accession>
<protein>
    <submittedName>
        <fullName evidence="1">Nonstructural protein</fullName>
    </submittedName>
</protein>
<evidence type="ECO:0000313" key="1">
    <source>
        <dbReference type="EMBL" id="XCD05392.1"/>
    </source>
</evidence>
<reference evidence="1" key="1">
    <citation type="submission" date="2024-03" db="EMBL/GenBank/DDBJ databases">
        <title>Diverse circular DNA viruses in blood, oral, and fecal samples of captive lemurs.</title>
        <authorList>
            <person name="Paietta E.N."/>
            <person name="Kraberger S."/>
            <person name="Lund M.C."/>
            <person name="Custer J.M."/>
            <person name="Vargas K.M."/>
            <person name="Ehmke E.E."/>
            <person name="Yoder A.D."/>
            <person name="Varsani A."/>
        </authorList>
    </citation>
    <scope>NUCLEOTIDE SEQUENCE</scope>
    <source>
        <strain evidence="1">Duke_24FS_80</strain>
    </source>
</reference>